<gene>
    <name evidence="3" type="ORF">ATE48_17845</name>
</gene>
<feature type="region of interest" description="Disordered" evidence="1">
    <location>
        <begin position="62"/>
        <end position="99"/>
    </location>
</feature>
<reference evidence="3 4" key="1">
    <citation type="submission" date="2015-11" db="EMBL/GenBank/DDBJ databases">
        <title>Whole-Genome Sequence of Candidatus Oderbacter manganicum from the National Park Lower Oder Valley, Germany.</title>
        <authorList>
            <person name="Braun B."/>
            <person name="Liere K."/>
            <person name="Szewzyk U."/>
        </authorList>
    </citation>
    <scope>NUCLEOTIDE SEQUENCE [LARGE SCALE GENOMIC DNA]</scope>
    <source>
        <strain evidence="3 4">OTSz_A_272</strain>
    </source>
</reference>
<feature type="compositionally biased region" description="Polar residues" evidence="1">
    <location>
        <begin position="62"/>
        <end position="80"/>
    </location>
</feature>
<evidence type="ECO:0000313" key="3">
    <source>
        <dbReference type="EMBL" id="ANP47629.1"/>
    </source>
</evidence>
<proteinExistence type="predicted"/>
<dbReference type="KEGG" id="cbot:ATE48_17845"/>
<sequence length="99" mass="10749">MRTLILAAFTLACSHAAFAQEVIAPPAEPTPAANASADERTTWCEEYATWLLAMTENAASEAQQSQHLQVELNSCRTDPQQYEHETRAQADAAVETAQG</sequence>
<dbReference type="InParanoid" id="A0A1B1AM33"/>
<protein>
    <submittedName>
        <fullName evidence="3">Uncharacterized protein</fullName>
    </submittedName>
</protein>
<evidence type="ECO:0000313" key="4">
    <source>
        <dbReference type="Proteomes" id="UP000092498"/>
    </source>
</evidence>
<dbReference type="RefSeq" id="WP_066773937.1">
    <property type="nucleotide sequence ID" value="NZ_CP013244.1"/>
</dbReference>
<evidence type="ECO:0000256" key="1">
    <source>
        <dbReference type="SAM" id="MobiDB-lite"/>
    </source>
</evidence>
<evidence type="ECO:0000256" key="2">
    <source>
        <dbReference type="SAM" id="SignalP"/>
    </source>
</evidence>
<organism evidence="3 4">
    <name type="scientific">Candidatus Viadribacter manganicus</name>
    <dbReference type="NCBI Taxonomy" id="1759059"/>
    <lineage>
        <taxon>Bacteria</taxon>
        <taxon>Pseudomonadati</taxon>
        <taxon>Pseudomonadota</taxon>
        <taxon>Alphaproteobacteria</taxon>
        <taxon>Hyphomonadales</taxon>
        <taxon>Hyphomonadaceae</taxon>
        <taxon>Candidatus Viadribacter</taxon>
    </lineage>
</organism>
<keyword evidence="2" id="KW-0732">Signal</keyword>
<dbReference type="Proteomes" id="UP000092498">
    <property type="component" value="Chromosome"/>
</dbReference>
<feature type="signal peptide" evidence="2">
    <location>
        <begin position="1"/>
        <end position="19"/>
    </location>
</feature>
<dbReference type="AlphaFoldDB" id="A0A1B1AM33"/>
<dbReference type="EMBL" id="CP013244">
    <property type="protein sequence ID" value="ANP47629.1"/>
    <property type="molecule type" value="Genomic_DNA"/>
</dbReference>
<keyword evidence="4" id="KW-1185">Reference proteome</keyword>
<name>A0A1B1AM33_9PROT</name>
<dbReference type="STRING" id="1759059.ATE48_17845"/>
<accession>A0A1B1AM33</accession>
<feature type="chain" id="PRO_5008519032" evidence="2">
    <location>
        <begin position="20"/>
        <end position="99"/>
    </location>
</feature>